<proteinExistence type="predicted"/>
<dbReference type="EMBL" id="JAACJM010000117">
    <property type="protein sequence ID" value="KAF5344921.1"/>
    <property type="molecule type" value="Genomic_DNA"/>
</dbReference>
<sequence>MTSAYIDEGDLRNSPGIKIFKARAAYVQLAPSRIFDYHTLSMRLLNTQTLKLQEFYADIPRYAILSHTWEKEVTFQDIQNLKVAKQKAGTTSSGSGLTHAASNKESSAELSEAINSMYQYYEDAAVCYVYLCDVSIELHPRNPKSTFKDSRWFKRGWTLQELVAPRNVVFLDTDWVRIGTRWTLRDVVSAITSVPVEVFEGRDINTYSVAQRMSWAALRETTRPEDQAYSLMGIFEVSMPPIYGEGGAKAFMRLQQEIIKISDDRSIFAWVAASSEHYKRRGLLARSPYEFRMSGEVKAIDSYCVGDRSSYSFGNNGLRIHLPLETIDDSGRSDDVVLASLLCQSERDYSFLSFYLQKTNQHQYVRCYPDQLVFRPTLQPALSNIQELTVREVPVTRRSRFDTRPSRYGSAVLYHADLLPSARHFLCTDYRPSPVLHSPNSNRVSVQVEPCSSYRIHKLTYKTQVTGEAFTIRLWHYWCTNLPYYTLQLGDRPLEEPPFFIDPSRDDGTVVRTSSGAISVHCEVTGRSDRRLEIDFIDQDSLEIDFWTQTLQPSDSGFIVPSKVDRRLLYGRHDGMFPLIRVYPASLYVKTWQDMAYIPMFPADDGDTTSVSFRILTYGTEDGKSVFHVAIGLLGISSWISWTELVVDKGKKSAEKVYQYYLNRSKADKRRLRQRSAWSDSTHEGGLTASVQERSSLQLGTHLLRLE</sequence>
<name>A0A8H5FQ16_9AGAR</name>
<evidence type="ECO:0000313" key="2">
    <source>
        <dbReference type="Proteomes" id="UP000559256"/>
    </source>
</evidence>
<dbReference type="PANTHER" id="PTHR10622:SF10">
    <property type="entry name" value="HET DOMAIN-CONTAINING PROTEIN"/>
    <property type="match status" value="1"/>
</dbReference>
<keyword evidence="2" id="KW-1185">Reference proteome</keyword>
<reference evidence="1 2" key="1">
    <citation type="journal article" date="2020" name="ISME J.">
        <title>Uncovering the hidden diversity of litter-decomposition mechanisms in mushroom-forming fungi.</title>
        <authorList>
            <person name="Floudas D."/>
            <person name="Bentzer J."/>
            <person name="Ahren D."/>
            <person name="Johansson T."/>
            <person name="Persson P."/>
            <person name="Tunlid A."/>
        </authorList>
    </citation>
    <scope>NUCLEOTIDE SEQUENCE [LARGE SCALE GENOMIC DNA]</scope>
    <source>
        <strain evidence="1 2">CBS 291.85</strain>
    </source>
</reference>
<evidence type="ECO:0008006" key="3">
    <source>
        <dbReference type="Google" id="ProtNLM"/>
    </source>
</evidence>
<protein>
    <recommendedName>
        <fullName evidence="3">Heterokaryon incompatibility domain-containing protein</fullName>
    </recommendedName>
</protein>
<accession>A0A8H5FQ16</accession>
<dbReference type="PANTHER" id="PTHR10622">
    <property type="entry name" value="HET DOMAIN-CONTAINING PROTEIN"/>
    <property type="match status" value="1"/>
</dbReference>
<dbReference type="AlphaFoldDB" id="A0A8H5FQ16"/>
<comment type="caution">
    <text evidence="1">The sequence shown here is derived from an EMBL/GenBank/DDBJ whole genome shotgun (WGS) entry which is preliminary data.</text>
</comment>
<gene>
    <name evidence="1" type="ORF">D9758_011585</name>
</gene>
<evidence type="ECO:0000313" key="1">
    <source>
        <dbReference type="EMBL" id="KAF5344921.1"/>
    </source>
</evidence>
<organism evidence="1 2">
    <name type="scientific">Tetrapyrgos nigripes</name>
    <dbReference type="NCBI Taxonomy" id="182062"/>
    <lineage>
        <taxon>Eukaryota</taxon>
        <taxon>Fungi</taxon>
        <taxon>Dikarya</taxon>
        <taxon>Basidiomycota</taxon>
        <taxon>Agaricomycotina</taxon>
        <taxon>Agaricomycetes</taxon>
        <taxon>Agaricomycetidae</taxon>
        <taxon>Agaricales</taxon>
        <taxon>Marasmiineae</taxon>
        <taxon>Marasmiaceae</taxon>
        <taxon>Tetrapyrgos</taxon>
    </lineage>
</organism>
<dbReference type="Proteomes" id="UP000559256">
    <property type="component" value="Unassembled WGS sequence"/>
</dbReference>